<name>A0A1T4V671_9GAMM</name>
<accession>A0A1T4V671</accession>
<evidence type="ECO:0000313" key="1">
    <source>
        <dbReference type="EMBL" id="SKA60342.1"/>
    </source>
</evidence>
<evidence type="ECO:0000313" key="2">
    <source>
        <dbReference type="Proteomes" id="UP000190162"/>
    </source>
</evidence>
<protein>
    <submittedName>
        <fullName evidence="1">Uncharacterized protein</fullName>
    </submittedName>
</protein>
<keyword evidence="2" id="KW-1185">Reference proteome</keyword>
<reference evidence="2" key="1">
    <citation type="submission" date="2017-02" db="EMBL/GenBank/DDBJ databases">
        <authorList>
            <person name="Varghese N."/>
            <person name="Submissions S."/>
        </authorList>
    </citation>
    <scope>NUCLEOTIDE SEQUENCE [LARGE SCALE GENOMIC DNA]</scope>
    <source>
        <strain evidence="2">DSM 22720</strain>
    </source>
</reference>
<dbReference type="EMBL" id="FUXU01000049">
    <property type="protein sequence ID" value="SKA60342.1"/>
    <property type="molecule type" value="Genomic_DNA"/>
</dbReference>
<dbReference type="AlphaFoldDB" id="A0A1T4V671"/>
<organism evidence="1 2">
    <name type="scientific">Enterovibrio nigricans DSM 22720</name>
    <dbReference type="NCBI Taxonomy" id="1121868"/>
    <lineage>
        <taxon>Bacteria</taxon>
        <taxon>Pseudomonadati</taxon>
        <taxon>Pseudomonadota</taxon>
        <taxon>Gammaproteobacteria</taxon>
        <taxon>Vibrionales</taxon>
        <taxon>Vibrionaceae</taxon>
        <taxon>Enterovibrio</taxon>
    </lineage>
</organism>
<sequence>MPVPVEHDIVKAKVMQIDNIIKSKQIKTIEKTLHKNLGSSVPETELKEVAKALSELPVEKAAVIVSFTNKVKNILGNQDMFVQHAVAHPHEEFVNPDAEVSEADKIEAEFQELVKTKVAAGVNSPIARAEAREEIKMKRAK</sequence>
<proteinExistence type="predicted"/>
<gene>
    <name evidence="1" type="ORF">SAMN02745132_03286</name>
</gene>
<dbReference type="Proteomes" id="UP000190162">
    <property type="component" value="Unassembled WGS sequence"/>
</dbReference>
<dbReference type="RefSeq" id="WP_078753515.1">
    <property type="nucleotide sequence ID" value="NZ_FUXU01000049.1"/>
</dbReference>